<dbReference type="Proteomes" id="UP000712157">
    <property type="component" value="Unassembled WGS sequence"/>
</dbReference>
<feature type="transmembrane region" description="Helical" evidence="7">
    <location>
        <begin position="742"/>
        <end position="762"/>
    </location>
</feature>
<dbReference type="InterPro" id="IPR003838">
    <property type="entry name" value="ABC3_permease_C"/>
</dbReference>
<dbReference type="Pfam" id="PF02687">
    <property type="entry name" value="FtsX"/>
    <property type="match status" value="2"/>
</dbReference>
<feature type="domain" description="ABC3 transporter permease C-terminal" evidence="8">
    <location>
        <begin position="657"/>
        <end position="774"/>
    </location>
</feature>
<evidence type="ECO:0000313" key="10">
    <source>
        <dbReference type="EMBL" id="MBU9736837.1"/>
    </source>
</evidence>
<feature type="transmembrane region" description="Helical" evidence="7">
    <location>
        <begin position="264"/>
        <end position="286"/>
    </location>
</feature>
<feature type="transmembrane region" description="Helical" evidence="7">
    <location>
        <begin position="431"/>
        <end position="454"/>
    </location>
</feature>
<accession>A0A949K7D4</accession>
<evidence type="ECO:0000259" key="8">
    <source>
        <dbReference type="Pfam" id="PF02687"/>
    </source>
</evidence>
<evidence type="ECO:0000256" key="4">
    <source>
        <dbReference type="ARBA" id="ARBA00022692"/>
    </source>
</evidence>
<evidence type="ECO:0000313" key="9">
    <source>
        <dbReference type="EMBL" id="MBU9736774.1"/>
    </source>
</evidence>
<feature type="transmembrane region" description="Helical" evidence="7">
    <location>
        <begin position="307"/>
        <end position="337"/>
    </location>
</feature>
<evidence type="ECO:0000256" key="2">
    <source>
        <dbReference type="ARBA" id="ARBA00005236"/>
    </source>
</evidence>
<feature type="transmembrane region" description="Helical" evidence="7">
    <location>
        <begin position="654"/>
        <end position="678"/>
    </location>
</feature>
<evidence type="ECO:0000256" key="3">
    <source>
        <dbReference type="ARBA" id="ARBA00022475"/>
    </source>
</evidence>
<evidence type="ECO:0000256" key="1">
    <source>
        <dbReference type="ARBA" id="ARBA00004651"/>
    </source>
</evidence>
<dbReference type="EMBL" id="JAHQCW010000013">
    <property type="protein sequence ID" value="MBU9736837.1"/>
    <property type="molecule type" value="Genomic_DNA"/>
</dbReference>
<proteinExistence type="inferred from homology"/>
<keyword evidence="3" id="KW-1003">Cell membrane</keyword>
<keyword evidence="6 7" id="KW-0472">Membrane</keyword>
<reference evidence="10" key="1">
    <citation type="submission" date="2021-06" db="EMBL/GenBank/DDBJ databases">
        <title>Description of novel taxa of the family Lachnospiraceae.</title>
        <authorList>
            <person name="Chaplin A.V."/>
            <person name="Sokolova S.R."/>
            <person name="Pikina A.P."/>
            <person name="Korzhanova M."/>
            <person name="Belova V."/>
            <person name="Korostin D."/>
            <person name="Efimov B.A."/>
        </authorList>
    </citation>
    <scope>NUCLEOTIDE SEQUENCE</scope>
    <source>
        <strain evidence="10">ASD5720</strain>
    </source>
</reference>
<evidence type="ECO:0000256" key="7">
    <source>
        <dbReference type="SAM" id="Phobius"/>
    </source>
</evidence>
<keyword evidence="4 7" id="KW-0812">Transmembrane</keyword>
<dbReference type="GO" id="GO:0044874">
    <property type="term" value="P:lipoprotein localization to outer membrane"/>
    <property type="evidence" value="ECO:0007669"/>
    <property type="project" value="TreeGrafter"/>
</dbReference>
<gene>
    <name evidence="9" type="ORF">KTH89_09515</name>
    <name evidence="10" type="ORF">KTH89_09830</name>
</gene>
<dbReference type="InterPro" id="IPR051447">
    <property type="entry name" value="Lipoprotein-release_system"/>
</dbReference>
<feature type="transmembrane region" description="Helical" evidence="7">
    <location>
        <begin position="357"/>
        <end position="377"/>
    </location>
</feature>
<sequence>MVGYLFRKMLRDMRKGAASYIVAAVIVMTGFAGYSVMSIAADQLEDSKDYFFEKTNFCDAFAEVQEAPASAVKELERIEGISRAQARLVKTARVAGLPAEAELKLISVSGDGYNLPLLSRGMMPQAGERQIIPGDGFSKAWDLSPGDSLKLSVGGRETAFTIVGAGISPENIYLVKNINELLPTPDTYDAAFMDYDMMARLYGMQGRANNFVLTLRPDADWEQVRKDVEETLKPYGCYRVYENKEELSVSVLEMELEQLNKVTAAIPFLFLMVSSIILYITLHRLIEQQRTQIGTLMALGIPARSIAWHYTAYGAAVGLAGGFFGGIGGSMAAGPMADFYRVYFSLPKVSSPVSPRYMIIGIFAATLFCAVVGGLSVKSATRLAPAEALRPAPPKNARQLFLEKIPGFTGLFTVPGTMAVRSIARNPRRSALSLFGIACAYMITATLVSMNSLFDVFLFDYLEKNQQQDITVSFSAPVAAGDARRAVRSPGIERIEGIVEVPAVLRGPGDEIDSVIQGIPQDSELCRLYGEDGQEVRVQPEGLVLSVHMAGRLGVSPGDLLEVEVSYPEKRISRVPVTAVFSQYLGSSAYMSLQGVEKISEYRDAYTSMLIKAPEPVRQELLNRLDDATSVTTIQNRQQRVDQYRGMMGNLTGIMGVMAFMGVLVGLAVIYTSSLISFEELKRELATLRMLGLSDRQCLDTVSVSQWLLTFGGVILGVPMTMGASRLISSTMALELFSIPDFVDGASLLVSVGLIFLAVAMSNRAILKKMKKITPVELLRERE</sequence>
<dbReference type="AlphaFoldDB" id="A0A949K7D4"/>
<dbReference type="PANTHER" id="PTHR30489">
    <property type="entry name" value="LIPOPROTEIN-RELEASING SYSTEM TRANSMEMBRANE PROTEIN LOLE"/>
    <property type="match status" value="1"/>
</dbReference>
<name>A0A949K7D4_9FIRM</name>
<comment type="similarity">
    <text evidence="2">Belongs to the ABC-4 integral membrane protein family. LolC/E subfamily.</text>
</comment>
<comment type="caution">
    <text evidence="10">The sequence shown here is derived from an EMBL/GenBank/DDBJ whole genome shotgun (WGS) entry which is preliminary data.</text>
</comment>
<keyword evidence="11" id="KW-1185">Reference proteome</keyword>
<feature type="transmembrane region" description="Helical" evidence="7">
    <location>
        <begin position="699"/>
        <end position="722"/>
    </location>
</feature>
<keyword evidence="5 7" id="KW-1133">Transmembrane helix</keyword>
<dbReference type="RefSeq" id="WP_238721470.1">
    <property type="nucleotide sequence ID" value="NZ_JAHQCW010000013.1"/>
</dbReference>
<dbReference type="PANTHER" id="PTHR30489:SF0">
    <property type="entry name" value="LIPOPROTEIN-RELEASING SYSTEM TRANSMEMBRANE PROTEIN LOLE"/>
    <property type="match status" value="1"/>
</dbReference>
<evidence type="ECO:0000256" key="6">
    <source>
        <dbReference type="ARBA" id="ARBA00023136"/>
    </source>
</evidence>
<comment type="subcellular location">
    <subcellularLocation>
        <location evidence="1">Cell membrane</location>
        <topology evidence="1">Multi-pass membrane protein</topology>
    </subcellularLocation>
</comment>
<evidence type="ECO:0000313" key="11">
    <source>
        <dbReference type="Proteomes" id="UP000712157"/>
    </source>
</evidence>
<organism evidence="10 11">
    <name type="scientific">Diplocloster agilis</name>
    <dbReference type="NCBI Taxonomy" id="2850323"/>
    <lineage>
        <taxon>Bacteria</taxon>
        <taxon>Bacillati</taxon>
        <taxon>Bacillota</taxon>
        <taxon>Clostridia</taxon>
        <taxon>Lachnospirales</taxon>
        <taxon>Lachnospiraceae</taxon>
        <taxon>Diplocloster</taxon>
    </lineage>
</organism>
<dbReference type="GO" id="GO:0098797">
    <property type="term" value="C:plasma membrane protein complex"/>
    <property type="evidence" value="ECO:0007669"/>
    <property type="project" value="TreeGrafter"/>
</dbReference>
<feature type="transmembrane region" description="Helical" evidence="7">
    <location>
        <begin position="20"/>
        <end position="41"/>
    </location>
</feature>
<protein>
    <submittedName>
        <fullName evidence="10">FtsX-like permease family protein</fullName>
    </submittedName>
</protein>
<dbReference type="EMBL" id="JAHQCW010000013">
    <property type="protein sequence ID" value="MBU9736774.1"/>
    <property type="molecule type" value="Genomic_DNA"/>
</dbReference>
<feature type="domain" description="ABC3 transporter permease C-terminal" evidence="8">
    <location>
        <begin position="265"/>
        <end position="383"/>
    </location>
</feature>
<evidence type="ECO:0000256" key="5">
    <source>
        <dbReference type="ARBA" id="ARBA00022989"/>
    </source>
</evidence>